<dbReference type="InterPro" id="IPR051626">
    <property type="entry name" value="Oxidoreductase_gamma_subunit"/>
</dbReference>
<dbReference type="PANTHER" id="PTHR43366:SF1">
    <property type="entry name" value="PYRUVATE SYNTHASE SUBUNIT PORC"/>
    <property type="match status" value="1"/>
</dbReference>
<dbReference type="EMBL" id="DVJS01000152">
    <property type="protein sequence ID" value="HIS97549.1"/>
    <property type="molecule type" value="Genomic_DNA"/>
</dbReference>
<gene>
    <name evidence="3" type="ORF">IAD42_06185</name>
</gene>
<dbReference type="Pfam" id="PF01558">
    <property type="entry name" value="POR"/>
    <property type="match status" value="1"/>
</dbReference>
<evidence type="ECO:0000313" key="3">
    <source>
        <dbReference type="EMBL" id="HIS97549.1"/>
    </source>
</evidence>
<proteinExistence type="predicted"/>
<dbReference type="SUPFAM" id="SSF53323">
    <property type="entry name" value="Pyruvate-ferredoxin oxidoreductase, PFOR, domain III"/>
    <property type="match status" value="1"/>
</dbReference>
<dbReference type="InterPro" id="IPR011894">
    <property type="entry name" value="PorC_KorC"/>
</dbReference>
<dbReference type="PANTHER" id="PTHR43366">
    <property type="entry name" value="PYRUVATE SYNTHASE SUBUNIT PORC"/>
    <property type="match status" value="1"/>
</dbReference>
<evidence type="ECO:0000259" key="2">
    <source>
        <dbReference type="Pfam" id="PF01558"/>
    </source>
</evidence>
<dbReference type="Gene3D" id="3.40.920.10">
    <property type="entry name" value="Pyruvate-ferredoxin oxidoreductase, PFOR, domain III"/>
    <property type="match status" value="1"/>
</dbReference>
<sequence>MKEIRLHGRGGQGVVKASHITVAAAVKGGLHGQFIPFFGVERKGSPVFGYLRLSRDEIRRKTQIYEPDVLVIMDDTLVHLPQTYAGLKEGGTVLINSTKTLEELAVPDCAGVVAEVDATGISEELFGKNLPNTAVLGAFAKAVGLVDRGLLFDEIEETFGAQNRKAAEIAFDSVKYLKGGEADV</sequence>
<evidence type="ECO:0000313" key="4">
    <source>
        <dbReference type="Proteomes" id="UP000886876"/>
    </source>
</evidence>
<dbReference type="Proteomes" id="UP000886876">
    <property type="component" value="Unassembled WGS sequence"/>
</dbReference>
<organism evidence="3 4">
    <name type="scientific">Candidatus Scatomorpha pullistercoris</name>
    <dbReference type="NCBI Taxonomy" id="2840929"/>
    <lineage>
        <taxon>Bacteria</taxon>
        <taxon>Bacillati</taxon>
        <taxon>Bacillota</taxon>
        <taxon>Clostridia</taxon>
        <taxon>Eubacteriales</taxon>
        <taxon>Candidatus Scatomorpha</taxon>
    </lineage>
</organism>
<dbReference type="InterPro" id="IPR019752">
    <property type="entry name" value="Pyrv/ketoisovalerate_OxRed_cat"/>
</dbReference>
<evidence type="ECO:0000256" key="1">
    <source>
        <dbReference type="ARBA" id="ARBA00023002"/>
    </source>
</evidence>
<accession>A0A9D1G6F3</accession>
<reference evidence="3" key="1">
    <citation type="submission" date="2020-10" db="EMBL/GenBank/DDBJ databases">
        <authorList>
            <person name="Gilroy R."/>
        </authorList>
    </citation>
    <scope>NUCLEOTIDE SEQUENCE</scope>
    <source>
        <strain evidence="3">ChiHecec3B27-6122</strain>
    </source>
</reference>
<dbReference type="InterPro" id="IPR002869">
    <property type="entry name" value="Pyrv_flavodox_OxRed_cen"/>
</dbReference>
<feature type="domain" description="Pyruvate/ketoisovalerate oxidoreductase catalytic" evidence="2">
    <location>
        <begin position="10"/>
        <end position="171"/>
    </location>
</feature>
<dbReference type="GO" id="GO:0016625">
    <property type="term" value="F:oxidoreductase activity, acting on the aldehyde or oxo group of donors, iron-sulfur protein as acceptor"/>
    <property type="evidence" value="ECO:0007669"/>
    <property type="project" value="InterPro"/>
</dbReference>
<protein>
    <submittedName>
        <fullName evidence="3">2-oxoacid:acceptor oxidoreductase family protein</fullName>
    </submittedName>
</protein>
<dbReference type="NCBIfam" id="TIGR02175">
    <property type="entry name" value="PorC_KorC"/>
    <property type="match status" value="1"/>
</dbReference>
<keyword evidence="1" id="KW-0560">Oxidoreductase</keyword>
<name>A0A9D1G6F3_9FIRM</name>
<comment type="caution">
    <text evidence="3">The sequence shown here is derived from an EMBL/GenBank/DDBJ whole genome shotgun (WGS) entry which is preliminary data.</text>
</comment>
<dbReference type="AlphaFoldDB" id="A0A9D1G6F3"/>
<reference evidence="3" key="2">
    <citation type="journal article" date="2021" name="PeerJ">
        <title>Extensive microbial diversity within the chicken gut microbiome revealed by metagenomics and culture.</title>
        <authorList>
            <person name="Gilroy R."/>
            <person name="Ravi A."/>
            <person name="Getino M."/>
            <person name="Pursley I."/>
            <person name="Horton D.L."/>
            <person name="Alikhan N.F."/>
            <person name="Baker D."/>
            <person name="Gharbi K."/>
            <person name="Hall N."/>
            <person name="Watson M."/>
            <person name="Adriaenssens E.M."/>
            <person name="Foster-Nyarko E."/>
            <person name="Jarju S."/>
            <person name="Secka A."/>
            <person name="Antonio M."/>
            <person name="Oren A."/>
            <person name="Chaudhuri R.R."/>
            <person name="La Ragione R."/>
            <person name="Hildebrand F."/>
            <person name="Pallen M.J."/>
        </authorList>
    </citation>
    <scope>NUCLEOTIDE SEQUENCE</scope>
    <source>
        <strain evidence="3">ChiHecec3B27-6122</strain>
    </source>
</reference>